<evidence type="ECO:0000313" key="2">
    <source>
        <dbReference type="EMBL" id="GBM49053.1"/>
    </source>
</evidence>
<accession>A0A4Y2G636</accession>
<reference evidence="2 3" key="1">
    <citation type="journal article" date="2019" name="Sci. Rep.">
        <title>Orb-weaving spider Araneus ventricosus genome elucidates the spidroin gene catalogue.</title>
        <authorList>
            <person name="Kono N."/>
            <person name="Nakamura H."/>
            <person name="Ohtoshi R."/>
            <person name="Moran D.A.P."/>
            <person name="Shinohara A."/>
            <person name="Yoshida Y."/>
            <person name="Fujiwara M."/>
            <person name="Mori M."/>
            <person name="Tomita M."/>
            <person name="Arakawa K."/>
        </authorList>
    </citation>
    <scope>NUCLEOTIDE SEQUENCE [LARGE SCALE GENOMIC DNA]</scope>
</reference>
<proteinExistence type="predicted"/>
<dbReference type="Gene3D" id="1.10.510.10">
    <property type="entry name" value="Transferase(Phosphotransferase) domain 1"/>
    <property type="match status" value="1"/>
</dbReference>
<gene>
    <name evidence="2" type="ORF">AVEN_155814_1</name>
</gene>
<sequence>MSSFDLDSDHGETNDLMKALTDIICLLKKRYGYSDLELLGEGSYGVVIRYRQLKNEGDVAVKCIFLGDVREGEKHLWIGLRRQNIVPLLQWTIFEALNVLCLEMKVYEQDLFTAVRKVEYLQSAEALQQLKMRSYHVVSFHADSDHGETNDLMKALAEIICLLKKRYGYSHPELLGEGSYGVVIRFRQLKNEGDVAVKCIFLGDVREGEKHLWIGLRLQNTVSPLRWTILKH</sequence>
<dbReference type="AlphaFoldDB" id="A0A4Y2G636"/>
<name>A0A4Y2G636_ARAVE</name>
<dbReference type="Proteomes" id="UP000499080">
    <property type="component" value="Unassembled WGS sequence"/>
</dbReference>
<protein>
    <recommendedName>
        <fullName evidence="4">Protein kinase domain-containing protein</fullName>
    </recommendedName>
</protein>
<dbReference type="SUPFAM" id="SSF56112">
    <property type="entry name" value="Protein kinase-like (PK-like)"/>
    <property type="match status" value="2"/>
</dbReference>
<dbReference type="InterPro" id="IPR017441">
    <property type="entry name" value="Protein_kinase_ATP_BS"/>
</dbReference>
<dbReference type="OrthoDB" id="6431554at2759"/>
<feature type="binding site" evidence="1">
    <location>
        <position position="198"/>
    </location>
    <ligand>
        <name>ATP</name>
        <dbReference type="ChEBI" id="CHEBI:30616"/>
    </ligand>
</feature>
<dbReference type="PROSITE" id="PS00107">
    <property type="entry name" value="PROTEIN_KINASE_ATP"/>
    <property type="match status" value="1"/>
</dbReference>
<evidence type="ECO:0008006" key="4">
    <source>
        <dbReference type="Google" id="ProtNLM"/>
    </source>
</evidence>
<keyword evidence="1" id="KW-0547">Nucleotide-binding</keyword>
<dbReference type="EMBL" id="BGPR01001238">
    <property type="protein sequence ID" value="GBM49053.1"/>
    <property type="molecule type" value="Genomic_DNA"/>
</dbReference>
<dbReference type="Gene3D" id="3.30.200.20">
    <property type="entry name" value="Phosphorylase Kinase, domain 1"/>
    <property type="match status" value="1"/>
</dbReference>
<organism evidence="2 3">
    <name type="scientific">Araneus ventricosus</name>
    <name type="common">Orbweaver spider</name>
    <name type="synonym">Epeira ventricosa</name>
    <dbReference type="NCBI Taxonomy" id="182803"/>
    <lineage>
        <taxon>Eukaryota</taxon>
        <taxon>Metazoa</taxon>
        <taxon>Ecdysozoa</taxon>
        <taxon>Arthropoda</taxon>
        <taxon>Chelicerata</taxon>
        <taxon>Arachnida</taxon>
        <taxon>Araneae</taxon>
        <taxon>Araneomorphae</taxon>
        <taxon>Entelegynae</taxon>
        <taxon>Araneoidea</taxon>
        <taxon>Araneidae</taxon>
        <taxon>Araneus</taxon>
    </lineage>
</organism>
<keyword evidence="3" id="KW-1185">Reference proteome</keyword>
<dbReference type="InterPro" id="IPR011009">
    <property type="entry name" value="Kinase-like_dom_sf"/>
</dbReference>
<keyword evidence="1" id="KW-0067">ATP-binding</keyword>
<comment type="caution">
    <text evidence="2">The sequence shown here is derived from an EMBL/GenBank/DDBJ whole genome shotgun (WGS) entry which is preliminary data.</text>
</comment>
<dbReference type="GO" id="GO:0005524">
    <property type="term" value="F:ATP binding"/>
    <property type="evidence" value="ECO:0007669"/>
    <property type="project" value="UniProtKB-UniRule"/>
</dbReference>
<evidence type="ECO:0000313" key="3">
    <source>
        <dbReference type="Proteomes" id="UP000499080"/>
    </source>
</evidence>
<evidence type="ECO:0000256" key="1">
    <source>
        <dbReference type="PROSITE-ProRule" id="PRU10141"/>
    </source>
</evidence>